<dbReference type="Proteomes" id="UP000318313">
    <property type="component" value="Chromosome"/>
</dbReference>
<organism evidence="1 2">
    <name type="scientific">Gimesia fumaroli</name>
    <dbReference type="NCBI Taxonomy" id="2527976"/>
    <lineage>
        <taxon>Bacteria</taxon>
        <taxon>Pseudomonadati</taxon>
        <taxon>Planctomycetota</taxon>
        <taxon>Planctomycetia</taxon>
        <taxon>Planctomycetales</taxon>
        <taxon>Planctomycetaceae</taxon>
        <taxon>Gimesia</taxon>
    </lineage>
</organism>
<dbReference type="InterPro" id="IPR050458">
    <property type="entry name" value="LolB"/>
</dbReference>
<dbReference type="Pfam" id="PF18934">
    <property type="entry name" value="DUF5682"/>
    <property type="match status" value="1"/>
</dbReference>
<dbReference type="RefSeq" id="WP_198001141.1">
    <property type="nucleotide sequence ID" value="NZ_CP037452.1"/>
</dbReference>
<dbReference type="EMBL" id="CP037452">
    <property type="protein sequence ID" value="QDV50775.1"/>
    <property type="molecule type" value="Genomic_DNA"/>
</dbReference>
<evidence type="ECO:0000313" key="1">
    <source>
        <dbReference type="EMBL" id="QDV50775.1"/>
    </source>
</evidence>
<accession>A0A518ICE6</accession>
<gene>
    <name evidence="1" type="ORF">Enr17x_28190</name>
</gene>
<name>A0A518ICE6_9PLAN</name>
<proteinExistence type="predicted"/>
<dbReference type="AlphaFoldDB" id="A0A518ICE6"/>
<evidence type="ECO:0000313" key="2">
    <source>
        <dbReference type="Proteomes" id="UP000318313"/>
    </source>
</evidence>
<protein>
    <submittedName>
        <fullName evidence="1">Uncharacterized protein</fullName>
    </submittedName>
</protein>
<reference evidence="1 2" key="1">
    <citation type="submission" date="2019-03" db="EMBL/GenBank/DDBJ databases">
        <title>Deep-cultivation of Planctomycetes and their phenomic and genomic characterization uncovers novel biology.</title>
        <authorList>
            <person name="Wiegand S."/>
            <person name="Jogler M."/>
            <person name="Boedeker C."/>
            <person name="Pinto D."/>
            <person name="Vollmers J."/>
            <person name="Rivas-Marin E."/>
            <person name="Kohn T."/>
            <person name="Peeters S.H."/>
            <person name="Heuer A."/>
            <person name="Rast P."/>
            <person name="Oberbeckmann S."/>
            <person name="Bunk B."/>
            <person name="Jeske O."/>
            <person name="Meyerdierks A."/>
            <person name="Storesund J.E."/>
            <person name="Kallscheuer N."/>
            <person name="Luecker S."/>
            <person name="Lage O.M."/>
            <person name="Pohl T."/>
            <person name="Merkel B.J."/>
            <person name="Hornburger P."/>
            <person name="Mueller R.-W."/>
            <person name="Bruemmer F."/>
            <person name="Labrenz M."/>
            <person name="Spormann A.M."/>
            <person name="Op den Camp H."/>
            <person name="Overmann J."/>
            <person name="Amann R."/>
            <person name="Jetten M.S.M."/>
            <person name="Mascher T."/>
            <person name="Medema M.H."/>
            <person name="Devos D.P."/>
            <person name="Kaster A.-K."/>
            <person name="Ovreas L."/>
            <person name="Rohde M."/>
            <person name="Galperin M.Y."/>
            <person name="Jogler C."/>
        </authorList>
    </citation>
    <scope>NUCLEOTIDE SEQUENCE [LARGE SCALE GENOMIC DNA]</scope>
    <source>
        <strain evidence="1 2">Enr17</strain>
    </source>
</reference>
<sequence>MPESTHTTMVPVFGVRHLSPMGAWQLRRFLDQIQPEVVLIEGPHDAATVLADITRKGTVLPIGILAYSNSVPVRTFVYPLARYSPEYQAIRWAKENKKHCEFIDLPSDVFLGLQDRELKRVQAELDQLDADQCEEQPDSSEENEPAENVIQPVATRPSLYQRLAVVAGESHYENYWERNFEHNTTLDSYRQSSFAFGQQLRELDHDESQRAAENLVREAFMRRQIQETIARGVDPQKIVAIVGAYHAPVLTADHPAMTDEELASLDRLESKLTLMPYSYFRLSSQSGYGAGNQAPAYFELLWDALCAGELDQLPARYLSMVVRHLREGGTHRSTSEVIEAVRLARTLSALKEGTAPALCDLRDAAITVIGQGERTAIAESLARIDVGTAIGSLPAGVSQTSIQEDFQHQLDRLKLTRYHTGVRQEIALDLRENRRAKKEEAAYLDLHRSSFFHRLKLLGIGFGTEVDARQQSATWAEKWEVQWTPESEISLVESVLLGETIELAAAFKFKTLLEECTTVRGASHAVKIACQCGMMTAMDQARERLQELAAQTSDFDAVAEASSELSSVVKFGDVRRFDSAPLLPLIEVLFVQGSLSLYSIASCDNEAARKYVVAMDQLNRVSLEFHELVDVELWVAELQRLSDSDDRNPLLSGYACAILLELDALDNEKLAREVSRRLSPGIPADLGAGWFEGLSKRNRYALLARQTLWEQLADYVQSLDEEQFSRALVFLRRSFGEFSPQEKRGIAENLGEYWGVNEELASEVLNQPMTEAEEESLNDLNDFDFDEF</sequence>
<dbReference type="InterPro" id="IPR043737">
    <property type="entry name" value="DUF5682"/>
</dbReference>
<keyword evidence="2" id="KW-1185">Reference proteome</keyword>
<dbReference type="PANTHER" id="PTHR30634">
    <property type="entry name" value="OUTER MEMBRANE LOLAB LIPOPROTEIN INSERTION APPARATUS"/>
    <property type="match status" value="1"/>
</dbReference>
<dbReference type="KEGG" id="gfm:Enr17x_28190"/>